<dbReference type="PANTHER" id="PTHR31435:SF10">
    <property type="entry name" value="BSR4717 PROTEIN"/>
    <property type="match status" value="1"/>
</dbReference>
<protein>
    <submittedName>
        <fullName evidence="3">GNAT family N-acetyltransferase</fullName>
        <ecNumber evidence="3">2.3.1.-</ecNumber>
    </submittedName>
</protein>
<dbReference type="PROSITE" id="PS51186">
    <property type="entry name" value="GNAT"/>
    <property type="match status" value="1"/>
</dbReference>
<organism evidence="3 4">
    <name type="scientific">Sporosarcina thermotolerans</name>
    <dbReference type="NCBI Taxonomy" id="633404"/>
    <lineage>
        <taxon>Bacteria</taxon>
        <taxon>Bacillati</taxon>
        <taxon>Bacillota</taxon>
        <taxon>Bacilli</taxon>
        <taxon>Bacillales</taxon>
        <taxon>Caryophanaceae</taxon>
        <taxon>Sporosarcina</taxon>
    </lineage>
</organism>
<evidence type="ECO:0000259" key="2">
    <source>
        <dbReference type="PROSITE" id="PS51729"/>
    </source>
</evidence>
<reference evidence="3 4" key="1">
    <citation type="submission" date="2023-06" db="EMBL/GenBank/DDBJ databases">
        <title>Sporosarcina sp. nov., isolated from Korean traditional fermented seafood 'Jeotgal'.</title>
        <authorList>
            <person name="Yang A.I."/>
            <person name="Shin N.-R."/>
        </authorList>
    </citation>
    <scope>NUCLEOTIDE SEQUENCE [LARGE SCALE GENOMIC DNA]</scope>
    <source>
        <strain evidence="3 4">KCTC43456</strain>
    </source>
</reference>
<evidence type="ECO:0000313" key="4">
    <source>
        <dbReference type="Proteomes" id="UP001271648"/>
    </source>
</evidence>
<dbReference type="AlphaFoldDB" id="A0AAW9AD88"/>
<evidence type="ECO:0000313" key="3">
    <source>
        <dbReference type="EMBL" id="MDW0118030.1"/>
    </source>
</evidence>
<dbReference type="InterPro" id="IPR000182">
    <property type="entry name" value="GNAT_dom"/>
</dbReference>
<proteinExistence type="predicted"/>
<dbReference type="EC" id="2.3.1.-" evidence="3"/>
<dbReference type="Proteomes" id="UP001271648">
    <property type="component" value="Unassembled WGS sequence"/>
</dbReference>
<gene>
    <name evidence="3" type="ORF">QTL97_13880</name>
</gene>
<dbReference type="EMBL" id="JAUBDJ010000009">
    <property type="protein sequence ID" value="MDW0118030.1"/>
    <property type="molecule type" value="Genomic_DNA"/>
</dbReference>
<dbReference type="RefSeq" id="WP_283733800.1">
    <property type="nucleotide sequence ID" value="NZ_CP125968.1"/>
</dbReference>
<dbReference type="Gene3D" id="3.40.630.30">
    <property type="match status" value="1"/>
</dbReference>
<dbReference type="Pfam" id="PF14542">
    <property type="entry name" value="Acetyltransf_CG"/>
    <property type="match status" value="1"/>
</dbReference>
<dbReference type="SUPFAM" id="SSF55729">
    <property type="entry name" value="Acyl-CoA N-acyltransferases (Nat)"/>
    <property type="match status" value="1"/>
</dbReference>
<evidence type="ECO:0000259" key="1">
    <source>
        <dbReference type="PROSITE" id="PS51186"/>
    </source>
</evidence>
<keyword evidence="4" id="KW-1185">Reference proteome</keyword>
<sequence length="93" mass="10698">MDFEFVELGGDAFAFQHKQDGKMLAEITWTLLADVMVMDHTYVSENLRGQGVAKKLLDRAAEYAREKGYKMEAVCSYVVTAFERYKEYDDLKA</sequence>
<dbReference type="GO" id="GO:0016747">
    <property type="term" value="F:acyltransferase activity, transferring groups other than amino-acyl groups"/>
    <property type="evidence" value="ECO:0007669"/>
    <property type="project" value="InterPro"/>
</dbReference>
<dbReference type="PANTHER" id="PTHR31435">
    <property type="entry name" value="PROTEIN NATD1"/>
    <property type="match status" value="1"/>
</dbReference>
<comment type="caution">
    <text evidence="3">The sequence shown here is derived from an EMBL/GenBank/DDBJ whole genome shotgun (WGS) entry which is preliminary data.</text>
</comment>
<dbReference type="InterPro" id="IPR031165">
    <property type="entry name" value="GNAT_YJDJ"/>
</dbReference>
<feature type="domain" description="N-acetyltransferase" evidence="1">
    <location>
        <begin position="1"/>
        <end position="93"/>
    </location>
</feature>
<keyword evidence="3" id="KW-0808">Transferase</keyword>
<accession>A0AAW9AD88</accession>
<dbReference type="InterPro" id="IPR045057">
    <property type="entry name" value="Gcn5-rel_NAT"/>
</dbReference>
<name>A0AAW9AD88_9BACL</name>
<dbReference type="InterPro" id="IPR016181">
    <property type="entry name" value="Acyl_CoA_acyltransferase"/>
</dbReference>
<dbReference type="PROSITE" id="PS51729">
    <property type="entry name" value="GNAT_YJDJ"/>
    <property type="match status" value="1"/>
</dbReference>
<feature type="domain" description="N-acetyltransferase" evidence="2">
    <location>
        <begin position="7"/>
        <end position="93"/>
    </location>
</feature>
<dbReference type="CDD" id="cd04301">
    <property type="entry name" value="NAT_SF"/>
    <property type="match status" value="1"/>
</dbReference>
<keyword evidence="3" id="KW-0012">Acyltransferase</keyword>